<proteinExistence type="predicted"/>
<evidence type="ECO:0000313" key="1">
    <source>
        <dbReference type="EMBL" id="KAJ8677764.1"/>
    </source>
</evidence>
<organism evidence="1 2">
    <name type="scientific">Eretmocerus hayati</name>
    <dbReference type="NCBI Taxonomy" id="131215"/>
    <lineage>
        <taxon>Eukaryota</taxon>
        <taxon>Metazoa</taxon>
        <taxon>Ecdysozoa</taxon>
        <taxon>Arthropoda</taxon>
        <taxon>Hexapoda</taxon>
        <taxon>Insecta</taxon>
        <taxon>Pterygota</taxon>
        <taxon>Neoptera</taxon>
        <taxon>Endopterygota</taxon>
        <taxon>Hymenoptera</taxon>
        <taxon>Apocrita</taxon>
        <taxon>Proctotrupomorpha</taxon>
        <taxon>Chalcidoidea</taxon>
        <taxon>Aphelinidae</taxon>
        <taxon>Aphelininae</taxon>
        <taxon>Eretmocerus</taxon>
    </lineage>
</organism>
<dbReference type="Proteomes" id="UP001239111">
    <property type="component" value="Chromosome 2"/>
</dbReference>
<accession>A0ACC2P5F3</accession>
<keyword evidence="2" id="KW-1185">Reference proteome</keyword>
<gene>
    <name evidence="1" type="ORF">QAD02_013551</name>
</gene>
<sequence>MVNAKRLAMRGRVLDSLLQTVDTSGEHDIDAAYQFYIEKYPGHHRPARIFFARISGSYLEKERTKREEWAYAETRRHQNDVYHPQYVYTEQDSRRHHENTRQGPQNADGPVIPVNGQNGEASIQRPEGEFGFMQDGVGLHNARIIIELLNEIQNRRSWIE</sequence>
<evidence type="ECO:0000313" key="2">
    <source>
        <dbReference type="Proteomes" id="UP001239111"/>
    </source>
</evidence>
<reference evidence="1" key="1">
    <citation type="submission" date="2023-04" db="EMBL/GenBank/DDBJ databases">
        <title>A chromosome-level genome assembly of the parasitoid wasp Eretmocerus hayati.</title>
        <authorList>
            <person name="Zhong Y."/>
            <person name="Liu S."/>
            <person name="Liu Y."/>
        </authorList>
    </citation>
    <scope>NUCLEOTIDE SEQUENCE</scope>
    <source>
        <strain evidence="1">ZJU_SS_LIU_2023</strain>
    </source>
</reference>
<comment type="caution">
    <text evidence="1">The sequence shown here is derived from an EMBL/GenBank/DDBJ whole genome shotgun (WGS) entry which is preliminary data.</text>
</comment>
<name>A0ACC2P5F3_9HYME</name>
<protein>
    <submittedName>
        <fullName evidence="1">Uncharacterized protein</fullName>
    </submittedName>
</protein>
<dbReference type="EMBL" id="CM056742">
    <property type="protein sequence ID" value="KAJ8677764.1"/>
    <property type="molecule type" value="Genomic_DNA"/>
</dbReference>